<dbReference type="EMBL" id="WTPW01000138">
    <property type="protein sequence ID" value="KAF0543319.1"/>
    <property type="molecule type" value="Genomic_DNA"/>
</dbReference>
<dbReference type="EC" id="2.4.2.1" evidence="4"/>
<protein>
    <recommendedName>
        <fullName evidence="4">purine-nucleoside phosphorylase</fullName>
        <ecNumber evidence="4">2.4.2.1</ecNumber>
    </recommendedName>
    <alternativeName>
        <fullName evidence="8">Inosine phosphorylase</fullName>
    </alternativeName>
    <alternativeName>
        <fullName evidence="7">Inosine-guanosine phosphorylase</fullName>
    </alternativeName>
</protein>
<evidence type="ECO:0000256" key="6">
    <source>
        <dbReference type="ARBA" id="ARBA00022679"/>
    </source>
</evidence>
<dbReference type="PANTHER" id="PTHR11904:SF9">
    <property type="entry name" value="PURINE NUCLEOSIDE PHOSPHORYLASE-RELATED"/>
    <property type="match status" value="1"/>
</dbReference>
<evidence type="ECO:0000313" key="12">
    <source>
        <dbReference type="Proteomes" id="UP000439903"/>
    </source>
</evidence>
<keyword evidence="5" id="KW-0328">Glycosyltransferase</keyword>
<comment type="function">
    <text evidence="9">The purine nucleoside phosphorylases catalyze the phosphorolytic breakdown of the N-glycosidic bond in the beta-(deoxy)ribonucleoside molecules, with the formation of the corresponding free purine bases and pentose-1-phosphate. Cleaves guanosine and inosine.</text>
</comment>
<dbReference type="GO" id="GO:0005737">
    <property type="term" value="C:cytoplasm"/>
    <property type="evidence" value="ECO:0007669"/>
    <property type="project" value="TreeGrafter"/>
</dbReference>
<comment type="catalytic activity">
    <reaction evidence="1">
        <text>a purine D-ribonucleoside + phosphate = a purine nucleobase + alpha-D-ribose 1-phosphate</text>
        <dbReference type="Rhea" id="RHEA:19805"/>
        <dbReference type="ChEBI" id="CHEBI:26386"/>
        <dbReference type="ChEBI" id="CHEBI:43474"/>
        <dbReference type="ChEBI" id="CHEBI:57720"/>
        <dbReference type="ChEBI" id="CHEBI:142355"/>
        <dbReference type="EC" id="2.4.2.1"/>
    </reaction>
</comment>
<evidence type="ECO:0000256" key="1">
    <source>
        <dbReference type="ARBA" id="ARBA00000755"/>
    </source>
</evidence>
<evidence type="ECO:0000256" key="3">
    <source>
        <dbReference type="ARBA" id="ARBA00006751"/>
    </source>
</evidence>
<evidence type="ECO:0000256" key="2">
    <source>
        <dbReference type="ARBA" id="ARBA00005058"/>
    </source>
</evidence>
<reference evidence="11 12" key="1">
    <citation type="journal article" date="2019" name="Environ. Microbiol.">
        <title>At the nexus of three kingdoms: the genome of the mycorrhizal fungus Gigaspora margarita provides insights into plant, endobacterial and fungal interactions.</title>
        <authorList>
            <person name="Venice F."/>
            <person name="Ghignone S."/>
            <person name="Salvioli di Fossalunga A."/>
            <person name="Amselem J."/>
            <person name="Novero M."/>
            <person name="Xianan X."/>
            <person name="Sedzielewska Toro K."/>
            <person name="Morin E."/>
            <person name="Lipzen A."/>
            <person name="Grigoriev I.V."/>
            <person name="Henrissat B."/>
            <person name="Martin F.M."/>
            <person name="Bonfante P."/>
        </authorList>
    </citation>
    <scope>NUCLEOTIDE SEQUENCE [LARGE SCALE GENOMIC DNA]</scope>
    <source>
        <strain evidence="11 12">BEG34</strain>
    </source>
</reference>
<dbReference type="InterPro" id="IPR011268">
    <property type="entry name" value="Purine_phosphorylase"/>
</dbReference>
<accession>A0A8H4ES06</accession>
<dbReference type="GO" id="GO:0004731">
    <property type="term" value="F:purine-nucleoside phosphorylase activity"/>
    <property type="evidence" value="ECO:0007669"/>
    <property type="project" value="UniProtKB-EC"/>
</dbReference>
<evidence type="ECO:0000256" key="7">
    <source>
        <dbReference type="ARBA" id="ARBA00031036"/>
    </source>
</evidence>
<gene>
    <name evidence="11" type="ORF">F8M41_004101</name>
</gene>
<comment type="caution">
    <text evidence="11">The sequence shown here is derived from an EMBL/GenBank/DDBJ whole genome shotgun (WGS) entry which is preliminary data.</text>
</comment>
<dbReference type="InterPro" id="IPR011270">
    <property type="entry name" value="Pur_Nuc_Pase_Ino/Guo-sp"/>
</dbReference>
<keyword evidence="12" id="KW-1185">Reference proteome</keyword>
<dbReference type="Gene3D" id="3.40.50.1580">
    <property type="entry name" value="Nucleoside phosphorylase domain"/>
    <property type="match status" value="1"/>
</dbReference>
<dbReference type="NCBIfam" id="TIGR01700">
    <property type="entry name" value="PNPH"/>
    <property type="match status" value="1"/>
</dbReference>
<dbReference type="OrthoDB" id="10261782at2759"/>
<dbReference type="InterPro" id="IPR035994">
    <property type="entry name" value="Nucleoside_phosphorylase_sf"/>
</dbReference>
<dbReference type="NCBIfam" id="NF006054">
    <property type="entry name" value="PRK08202.1"/>
    <property type="match status" value="1"/>
</dbReference>
<dbReference type="CDD" id="cd09009">
    <property type="entry name" value="PNP-EcPNPII_like"/>
    <property type="match status" value="1"/>
</dbReference>
<name>A0A8H4ES06_GIGMA</name>
<evidence type="ECO:0000313" key="11">
    <source>
        <dbReference type="EMBL" id="KAF0543319.1"/>
    </source>
</evidence>
<evidence type="ECO:0000256" key="5">
    <source>
        <dbReference type="ARBA" id="ARBA00022676"/>
    </source>
</evidence>
<dbReference type="FunFam" id="3.40.50.1580:FF:000004">
    <property type="entry name" value="Purine nucleoside phosphorylase"/>
    <property type="match status" value="1"/>
</dbReference>
<dbReference type="UniPathway" id="UPA00606"/>
<dbReference type="Proteomes" id="UP000439903">
    <property type="component" value="Unassembled WGS sequence"/>
</dbReference>
<evidence type="ECO:0000256" key="9">
    <source>
        <dbReference type="ARBA" id="ARBA00058131"/>
    </source>
</evidence>
<dbReference type="InterPro" id="IPR000845">
    <property type="entry name" value="Nucleoside_phosphorylase_d"/>
</dbReference>
<dbReference type="PANTHER" id="PTHR11904">
    <property type="entry name" value="METHYLTHIOADENOSINE/PURINE NUCLEOSIDE PHOSPHORYLASE"/>
    <property type="match status" value="1"/>
</dbReference>
<sequence length="337" mass="37514">MASQIYEEKKYANWRPFWKRIKRKKKQIHDQKYNTDDISIEVFTATKNYLRCRLPLELTTPKVAIICGSGLGQLADVIENKVEFAYEDIPGFVSSTVQGHAGKLIFGLLGDKKTPIVCMAGRFHFYEGYTLQQVTFPVRIFKLLGVEILIVTNANGAINKDFKVGTIGIINDHISLPGFAGNNPLFGPNITAFGTRFPPMFDAYDYNLREIAFKAADSLKLPKGTLKEAIYTFYPGPTFETRAEVRFLKSLGGDLVGMSTVPEVIVARHCGIRVLGLSLVTCIVSHEKVKCVAPAEQNLSYVEEPQVSHADVLQVGEERALDMQKLVGTIVDLIAYT</sequence>
<dbReference type="NCBIfam" id="TIGR01697">
    <property type="entry name" value="PNPH-PUNA-XAPA"/>
    <property type="match status" value="1"/>
</dbReference>
<comment type="pathway">
    <text evidence="2">Purine metabolism; purine nucleoside salvage.</text>
</comment>
<organism evidence="11 12">
    <name type="scientific">Gigaspora margarita</name>
    <dbReference type="NCBI Taxonomy" id="4874"/>
    <lineage>
        <taxon>Eukaryota</taxon>
        <taxon>Fungi</taxon>
        <taxon>Fungi incertae sedis</taxon>
        <taxon>Mucoromycota</taxon>
        <taxon>Glomeromycotina</taxon>
        <taxon>Glomeromycetes</taxon>
        <taxon>Diversisporales</taxon>
        <taxon>Gigasporaceae</taxon>
        <taxon>Gigaspora</taxon>
    </lineage>
</organism>
<proteinExistence type="inferred from homology"/>
<feature type="domain" description="Nucleoside phosphorylase" evidence="10">
    <location>
        <begin position="62"/>
        <end position="281"/>
    </location>
</feature>
<evidence type="ECO:0000259" key="10">
    <source>
        <dbReference type="Pfam" id="PF01048"/>
    </source>
</evidence>
<dbReference type="GO" id="GO:0009116">
    <property type="term" value="P:nucleoside metabolic process"/>
    <property type="evidence" value="ECO:0007669"/>
    <property type="project" value="InterPro"/>
</dbReference>
<evidence type="ECO:0000256" key="4">
    <source>
        <dbReference type="ARBA" id="ARBA00011886"/>
    </source>
</evidence>
<dbReference type="AlphaFoldDB" id="A0A8H4ES06"/>
<dbReference type="Pfam" id="PF01048">
    <property type="entry name" value="PNP_UDP_1"/>
    <property type="match status" value="1"/>
</dbReference>
<keyword evidence="6" id="KW-0808">Transferase</keyword>
<evidence type="ECO:0000256" key="8">
    <source>
        <dbReference type="ARBA" id="ARBA00033072"/>
    </source>
</evidence>
<dbReference type="SUPFAM" id="SSF53167">
    <property type="entry name" value="Purine and uridine phosphorylases"/>
    <property type="match status" value="1"/>
</dbReference>
<comment type="similarity">
    <text evidence="3">Belongs to the PNP/MTAP phosphorylase family.</text>
</comment>